<keyword evidence="2" id="KW-1185">Reference proteome</keyword>
<evidence type="ECO:0000313" key="2">
    <source>
        <dbReference type="Proteomes" id="UP001055072"/>
    </source>
</evidence>
<name>A0ACB8TXS0_9APHY</name>
<protein>
    <submittedName>
        <fullName evidence="1">Uncharacterized protein</fullName>
    </submittedName>
</protein>
<proteinExistence type="predicted"/>
<comment type="caution">
    <text evidence="1">The sequence shown here is derived from an EMBL/GenBank/DDBJ whole genome shotgun (WGS) entry which is preliminary data.</text>
</comment>
<accession>A0ACB8TXS0</accession>
<gene>
    <name evidence="1" type="ORF">BDY19DRAFT_328531</name>
</gene>
<organism evidence="1 2">
    <name type="scientific">Irpex rosettiformis</name>
    <dbReference type="NCBI Taxonomy" id="378272"/>
    <lineage>
        <taxon>Eukaryota</taxon>
        <taxon>Fungi</taxon>
        <taxon>Dikarya</taxon>
        <taxon>Basidiomycota</taxon>
        <taxon>Agaricomycotina</taxon>
        <taxon>Agaricomycetes</taxon>
        <taxon>Polyporales</taxon>
        <taxon>Irpicaceae</taxon>
        <taxon>Irpex</taxon>
    </lineage>
</organism>
<evidence type="ECO:0000313" key="1">
    <source>
        <dbReference type="EMBL" id="KAI0086776.1"/>
    </source>
</evidence>
<dbReference type="EMBL" id="MU274921">
    <property type="protein sequence ID" value="KAI0086776.1"/>
    <property type="molecule type" value="Genomic_DNA"/>
</dbReference>
<reference evidence="1" key="1">
    <citation type="journal article" date="2021" name="Environ. Microbiol.">
        <title>Gene family expansions and transcriptome signatures uncover fungal adaptations to wood decay.</title>
        <authorList>
            <person name="Hage H."/>
            <person name="Miyauchi S."/>
            <person name="Viragh M."/>
            <person name="Drula E."/>
            <person name="Min B."/>
            <person name="Chaduli D."/>
            <person name="Navarro D."/>
            <person name="Favel A."/>
            <person name="Norest M."/>
            <person name="Lesage-Meessen L."/>
            <person name="Balint B."/>
            <person name="Merenyi Z."/>
            <person name="de Eugenio L."/>
            <person name="Morin E."/>
            <person name="Martinez A.T."/>
            <person name="Baldrian P."/>
            <person name="Stursova M."/>
            <person name="Martinez M.J."/>
            <person name="Novotny C."/>
            <person name="Magnuson J.K."/>
            <person name="Spatafora J.W."/>
            <person name="Maurice S."/>
            <person name="Pangilinan J."/>
            <person name="Andreopoulos W."/>
            <person name="LaButti K."/>
            <person name="Hundley H."/>
            <person name="Na H."/>
            <person name="Kuo A."/>
            <person name="Barry K."/>
            <person name="Lipzen A."/>
            <person name="Henrissat B."/>
            <person name="Riley R."/>
            <person name="Ahrendt S."/>
            <person name="Nagy L.G."/>
            <person name="Grigoriev I.V."/>
            <person name="Martin F."/>
            <person name="Rosso M.N."/>
        </authorList>
    </citation>
    <scope>NUCLEOTIDE SEQUENCE</scope>
    <source>
        <strain evidence="1">CBS 384.51</strain>
    </source>
</reference>
<sequence>MTISFALASFGAIFVWMLWKVFRHYILPSPLDSIPGPPRQSFLLGNMAIFLGRKGIFR</sequence>
<dbReference type="Proteomes" id="UP001055072">
    <property type="component" value="Unassembled WGS sequence"/>
</dbReference>